<evidence type="ECO:0000256" key="8">
    <source>
        <dbReference type="ARBA" id="ARBA00043213"/>
    </source>
</evidence>
<feature type="transmembrane region" description="Helical" evidence="12">
    <location>
        <begin position="159"/>
        <end position="180"/>
    </location>
</feature>
<evidence type="ECO:0000256" key="11">
    <source>
        <dbReference type="SAM" id="MobiDB-lite"/>
    </source>
</evidence>
<comment type="subcellular location">
    <subcellularLocation>
        <location evidence="1">Membrane</location>
        <topology evidence="1">Multi-pass membrane protein</topology>
    </subcellularLocation>
</comment>
<keyword evidence="5" id="KW-0672">Quinate metabolism</keyword>
<accession>R7S028</accession>
<dbReference type="InterPro" id="IPR050360">
    <property type="entry name" value="MFS_Sugar_Transporters"/>
</dbReference>
<gene>
    <name evidence="14" type="ORF">STEHIDRAFT_87476</name>
</gene>
<feature type="domain" description="Major facilitator superfamily (MFS) profile" evidence="13">
    <location>
        <begin position="28"/>
        <end position="478"/>
    </location>
</feature>
<evidence type="ECO:0000256" key="7">
    <source>
        <dbReference type="ARBA" id="ARBA00023136"/>
    </source>
</evidence>
<dbReference type="OMA" id="MAFCICV"/>
<dbReference type="eggNOG" id="KOG0254">
    <property type="taxonomic scope" value="Eukaryota"/>
</dbReference>
<sequence>MGLNLFNIKEDPARPSPREIYNWRVYVLAIAASWGSAAFGYDSAFIGGTLGLTSFKNDFGIDSTSSTGLQARIVSTFQAGCFFGAILIYFFNELYGRRRSLLLAGTVFNVGVILQLCSAHRIGMLYAGRALAGLGIGSSSLVIPQYISECAPAGIRGGLIGMFEILLQIGTVFGFWINYGVNKNMAATRSQWQIPVAIQFIPINLMIIIMYFMIETPRWLVLKGREEQALKNLTWLRQLPADHSYIQNEMAEYRAQLEHEMHITNGTGLGAIIRESFSPQIRSRIFIGCGLQLAQNTTGINAINYFSPSIFEAIGFSGTSVGLLATGVYGLVKTAFSTFSFIVLVDRFGRRPLLLIGSAGCILSLYYLSGFSSITHSFSDSATGGPASRAAIAMIYIYAMFYATSWNLSWIVCAEIFPTRVRSFCLVLTTCWQWLGQFIVVYSTPYMIEHITYGTFLFFGSCTVIAFFAIWLFLPETKGVSLENMDLLFEKRGLAWVKRREYDVVMEARRSGTVTEVSSQSDASGVAGEPEKEERNLVEMA</sequence>
<dbReference type="GO" id="GO:0016020">
    <property type="term" value="C:membrane"/>
    <property type="evidence" value="ECO:0007669"/>
    <property type="project" value="UniProtKB-SubCell"/>
</dbReference>
<name>R7S028_STEHR</name>
<keyword evidence="15" id="KW-1185">Reference proteome</keyword>
<comment type="similarity">
    <text evidence="2 10">Belongs to the major facilitator superfamily. Sugar transporter (TC 2.A.1.1) family.</text>
</comment>
<organism evidence="14 15">
    <name type="scientific">Stereum hirsutum (strain FP-91666)</name>
    <name type="common">White-rot fungus</name>
    <dbReference type="NCBI Taxonomy" id="721885"/>
    <lineage>
        <taxon>Eukaryota</taxon>
        <taxon>Fungi</taxon>
        <taxon>Dikarya</taxon>
        <taxon>Basidiomycota</taxon>
        <taxon>Agaricomycotina</taxon>
        <taxon>Agaricomycetes</taxon>
        <taxon>Russulales</taxon>
        <taxon>Stereaceae</taxon>
        <taxon>Stereum</taxon>
    </lineage>
</organism>
<dbReference type="InterPro" id="IPR005829">
    <property type="entry name" value="Sugar_transporter_CS"/>
</dbReference>
<feature type="transmembrane region" description="Helical" evidence="12">
    <location>
        <begin position="313"/>
        <end position="332"/>
    </location>
</feature>
<dbReference type="AlphaFoldDB" id="R7S028"/>
<dbReference type="PROSITE" id="PS50850">
    <property type="entry name" value="MFS"/>
    <property type="match status" value="1"/>
</dbReference>
<comment type="catalytic activity">
    <reaction evidence="9">
        <text>myo-inositol(out) + H(+)(out) = myo-inositol(in) + H(+)(in)</text>
        <dbReference type="Rhea" id="RHEA:60364"/>
        <dbReference type="ChEBI" id="CHEBI:15378"/>
        <dbReference type="ChEBI" id="CHEBI:17268"/>
    </reaction>
</comment>
<evidence type="ECO:0000313" key="15">
    <source>
        <dbReference type="Proteomes" id="UP000053927"/>
    </source>
</evidence>
<dbReference type="GeneID" id="18807508"/>
<dbReference type="EMBL" id="JH687398">
    <property type="protein sequence ID" value="EIM80458.1"/>
    <property type="molecule type" value="Genomic_DNA"/>
</dbReference>
<evidence type="ECO:0000259" key="13">
    <source>
        <dbReference type="PROSITE" id="PS50850"/>
    </source>
</evidence>
<dbReference type="RefSeq" id="XP_007310578.1">
    <property type="nucleotide sequence ID" value="XM_007310516.1"/>
</dbReference>
<reference evidence="15" key="1">
    <citation type="journal article" date="2012" name="Science">
        <title>The Paleozoic origin of enzymatic lignin decomposition reconstructed from 31 fungal genomes.</title>
        <authorList>
            <person name="Floudas D."/>
            <person name="Binder M."/>
            <person name="Riley R."/>
            <person name="Barry K."/>
            <person name="Blanchette R.A."/>
            <person name="Henrissat B."/>
            <person name="Martinez A.T."/>
            <person name="Otillar R."/>
            <person name="Spatafora J.W."/>
            <person name="Yadav J.S."/>
            <person name="Aerts A."/>
            <person name="Benoit I."/>
            <person name="Boyd A."/>
            <person name="Carlson A."/>
            <person name="Copeland A."/>
            <person name="Coutinho P.M."/>
            <person name="de Vries R.P."/>
            <person name="Ferreira P."/>
            <person name="Findley K."/>
            <person name="Foster B."/>
            <person name="Gaskell J."/>
            <person name="Glotzer D."/>
            <person name="Gorecki P."/>
            <person name="Heitman J."/>
            <person name="Hesse C."/>
            <person name="Hori C."/>
            <person name="Igarashi K."/>
            <person name="Jurgens J.A."/>
            <person name="Kallen N."/>
            <person name="Kersten P."/>
            <person name="Kohler A."/>
            <person name="Kuees U."/>
            <person name="Kumar T.K.A."/>
            <person name="Kuo A."/>
            <person name="LaButti K."/>
            <person name="Larrondo L.F."/>
            <person name="Lindquist E."/>
            <person name="Ling A."/>
            <person name="Lombard V."/>
            <person name="Lucas S."/>
            <person name="Lundell T."/>
            <person name="Martin R."/>
            <person name="McLaughlin D.J."/>
            <person name="Morgenstern I."/>
            <person name="Morin E."/>
            <person name="Murat C."/>
            <person name="Nagy L.G."/>
            <person name="Nolan M."/>
            <person name="Ohm R.A."/>
            <person name="Patyshakuliyeva A."/>
            <person name="Rokas A."/>
            <person name="Ruiz-Duenas F.J."/>
            <person name="Sabat G."/>
            <person name="Salamov A."/>
            <person name="Samejima M."/>
            <person name="Schmutz J."/>
            <person name="Slot J.C."/>
            <person name="St John F."/>
            <person name="Stenlid J."/>
            <person name="Sun H."/>
            <person name="Sun S."/>
            <person name="Syed K."/>
            <person name="Tsang A."/>
            <person name="Wiebenga A."/>
            <person name="Young D."/>
            <person name="Pisabarro A."/>
            <person name="Eastwood D.C."/>
            <person name="Martin F."/>
            <person name="Cullen D."/>
            <person name="Grigoriev I.V."/>
            <person name="Hibbett D.S."/>
        </authorList>
    </citation>
    <scope>NUCLEOTIDE SEQUENCE [LARGE SCALE GENOMIC DNA]</scope>
    <source>
        <strain evidence="15">FP-91666</strain>
    </source>
</reference>
<dbReference type="NCBIfam" id="TIGR00879">
    <property type="entry name" value="SP"/>
    <property type="match status" value="1"/>
</dbReference>
<keyword evidence="6 12" id="KW-1133">Transmembrane helix</keyword>
<keyword evidence="3 10" id="KW-0813">Transport</keyword>
<proteinExistence type="inferred from homology"/>
<feature type="transmembrane region" description="Helical" evidence="12">
    <location>
        <begin position="73"/>
        <end position="95"/>
    </location>
</feature>
<dbReference type="SUPFAM" id="SSF103473">
    <property type="entry name" value="MFS general substrate transporter"/>
    <property type="match status" value="1"/>
</dbReference>
<dbReference type="Proteomes" id="UP000053927">
    <property type="component" value="Unassembled WGS sequence"/>
</dbReference>
<evidence type="ECO:0000256" key="3">
    <source>
        <dbReference type="ARBA" id="ARBA00022448"/>
    </source>
</evidence>
<keyword evidence="7 12" id="KW-0472">Membrane</keyword>
<feature type="transmembrane region" description="Helical" evidence="12">
    <location>
        <begin position="192"/>
        <end position="214"/>
    </location>
</feature>
<evidence type="ECO:0000256" key="12">
    <source>
        <dbReference type="SAM" id="Phobius"/>
    </source>
</evidence>
<evidence type="ECO:0000313" key="14">
    <source>
        <dbReference type="EMBL" id="EIM80458.1"/>
    </source>
</evidence>
<evidence type="ECO:0000256" key="6">
    <source>
        <dbReference type="ARBA" id="ARBA00022989"/>
    </source>
</evidence>
<dbReference type="InterPro" id="IPR003663">
    <property type="entry name" value="Sugar/inositol_transpt"/>
</dbReference>
<feature type="compositionally biased region" description="Basic and acidic residues" evidence="11">
    <location>
        <begin position="529"/>
        <end position="541"/>
    </location>
</feature>
<feature type="transmembrane region" description="Helical" evidence="12">
    <location>
        <begin position="353"/>
        <end position="370"/>
    </location>
</feature>
<dbReference type="FunFam" id="1.20.1250.20:FF:000026">
    <property type="entry name" value="MFS quinate transporter QutD"/>
    <property type="match status" value="1"/>
</dbReference>
<protein>
    <recommendedName>
        <fullName evidence="8">Quinate transporter</fullName>
    </recommendedName>
</protein>
<dbReference type="Gene3D" id="1.20.1250.20">
    <property type="entry name" value="MFS general substrate transporter like domains"/>
    <property type="match status" value="1"/>
</dbReference>
<dbReference type="KEGG" id="shs:STEHIDRAFT_87476"/>
<feature type="transmembrane region" description="Helical" evidence="12">
    <location>
        <begin position="25"/>
        <end position="52"/>
    </location>
</feature>
<dbReference type="PANTHER" id="PTHR48022">
    <property type="entry name" value="PLASTIDIC GLUCOSE TRANSPORTER 4"/>
    <property type="match status" value="1"/>
</dbReference>
<evidence type="ECO:0000256" key="5">
    <source>
        <dbReference type="ARBA" id="ARBA00022911"/>
    </source>
</evidence>
<feature type="transmembrane region" description="Helical" evidence="12">
    <location>
        <begin position="126"/>
        <end position="147"/>
    </location>
</feature>
<dbReference type="Pfam" id="PF00083">
    <property type="entry name" value="Sugar_tr"/>
    <property type="match status" value="1"/>
</dbReference>
<dbReference type="InterPro" id="IPR005828">
    <property type="entry name" value="MFS_sugar_transport-like"/>
</dbReference>
<evidence type="ECO:0000256" key="4">
    <source>
        <dbReference type="ARBA" id="ARBA00022692"/>
    </source>
</evidence>
<dbReference type="InterPro" id="IPR020846">
    <property type="entry name" value="MFS_dom"/>
</dbReference>
<evidence type="ECO:0000256" key="9">
    <source>
        <dbReference type="ARBA" id="ARBA00049119"/>
    </source>
</evidence>
<evidence type="ECO:0000256" key="2">
    <source>
        <dbReference type="ARBA" id="ARBA00010992"/>
    </source>
</evidence>
<keyword evidence="4 12" id="KW-0812">Transmembrane</keyword>
<dbReference type="PANTHER" id="PTHR48022:SF34">
    <property type="entry name" value="MAJOR FACILITATOR SUPERFAMILY (MFS) PROFILE DOMAIN-CONTAINING PROTEIN-RELATED"/>
    <property type="match status" value="1"/>
</dbReference>
<dbReference type="OrthoDB" id="508119at2759"/>
<feature type="transmembrane region" description="Helical" evidence="12">
    <location>
        <begin position="451"/>
        <end position="474"/>
    </location>
</feature>
<feature type="transmembrane region" description="Helical" evidence="12">
    <location>
        <begin position="390"/>
        <end position="412"/>
    </location>
</feature>
<feature type="transmembrane region" description="Helical" evidence="12">
    <location>
        <begin position="424"/>
        <end position="445"/>
    </location>
</feature>
<evidence type="ECO:0000256" key="10">
    <source>
        <dbReference type="RuleBase" id="RU003346"/>
    </source>
</evidence>
<dbReference type="GO" id="GO:0005351">
    <property type="term" value="F:carbohydrate:proton symporter activity"/>
    <property type="evidence" value="ECO:0007669"/>
    <property type="project" value="TreeGrafter"/>
</dbReference>
<evidence type="ECO:0000256" key="1">
    <source>
        <dbReference type="ARBA" id="ARBA00004141"/>
    </source>
</evidence>
<dbReference type="InterPro" id="IPR036259">
    <property type="entry name" value="MFS_trans_sf"/>
</dbReference>
<dbReference type="PROSITE" id="PS00217">
    <property type="entry name" value="SUGAR_TRANSPORT_2"/>
    <property type="match status" value="1"/>
</dbReference>
<feature type="region of interest" description="Disordered" evidence="11">
    <location>
        <begin position="515"/>
        <end position="541"/>
    </location>
</feature>
<dbReference type="PRINTS" id="PR00171">
    <property type="entry name" value="SUGRTRNSPORT"/>
</dbReference>